<gene>
    <name evidence="1" type="ORF">SH7_0052</name>
</gene>
<dbReference type="EMBL" id="KX828711">
    <property type="protein sequence ID" value="APC45239.1"/>
    <property type="molecule type" value="Genomic_DNA"/>
</dbReference>
<name>A0A1J0GTS7_9CAUD</name>
<organism evidence="1 2">
    <name type="scientific">Shigella phage SH7</name>
    <dbReference type="NCBI Taxonomy" id="1913049"/>
    <lineage>
        <taxon>Viruses</taxon>
        <taxon>Duplodnaviria</taxon>
        <taxon>Heunggongvirae</taxon>
        <taxon>Uroviricota</taxon>
        <taxon>Caudoviricetes</taxon>
        <taxon>Pantevenvirales</taxon>
        <taxon>Straboviridae</taxon>
        <taxon>Tevenvirinae</taxon>
        <taxon>Tequatrovirus</taxon>
        <taxon>Tequatrovirus sh7</taxon>
    </lineage>
</organism>
<keyword evidence="2" id="KW-1185">Reference proteome</keyword>
<evidence type="ECO:0000313" key="1">
    <source>
        <dbReference type="EMBL" id="APC45239.1"/>
    </source>
</evidence>
<dbReference type="Pfam" id="PF17589">
    <property type="entry name" value="DUF5487"/>
    <property type="match status" value="1"/>
</dbReference>
<reference evidence="1 2" key="1">
    <citation type="submission" date="2016-09" db="EMBL/GenBank/DDBJ databases">
        <title>Characterization of two polyvalent phages infecting Enterobacteriaceae.</title>
        <authorList>
            <person name="Hamdi S."/>
            <person name="Rousseau G.M."/>
            <person name="Labrie S.J."/>
            <person name="Tremblay D.M."/>
            <person name="Kourda R.S."/>
            <person name="Slama K.B."/>
            <person name="Moineau S."/>
        </authorList>
    </citation>
    <scope>NUCLEOTIDE SEQUENCE [LARGE SCALE GENOMIC DNA]</scope>
</reference>
<accession>A0A1J0GTS7</accession>
<protein>
    <submittedName>
        <fullName evidence="1">Uncharacterized protein</fullName>
    </submittedName>
</protein>
<evidence type="ECO:0000313" key="2">
    <source>
        <dbReference type="Proteomes" id="UP000224521"/>
    </source>
</evidence>
<sequence>MTHLNHYKIWLYLVLRMHTVKFSTFDINDEFIANIDYTEEDSRYVGIIYITSKAAQGVVCMAEFDEYFLDYDDMIEWSKRYIKRNLL</sequence>
<proteinExistence type="predicted"/>
<dbReference type="Proteomes" id="UP000224521">
    <property type="component" value="Segment"/>
</dbReference>
<dbReference type="InterPro" id="IPR020087">
    <property type="entry name" value="DUF5487"/>
</dbReference>